<feature type="domain" description="PAS" evidence="4">
    <location>
        <begin position="258"/>
        <end position="320"/>
    </location>
</feature>
<evidence type="ECO:0000259" key="2">
    <source>
        <dbReference type="PROSITE" id="PS50109"/>
    </source>
</evidence>
<dbReference type="PANTHER" id="PTHR43065:SF23">
    <property type="entry name" value="SENSOR HISTIDINE KINASE PDTAS"/>
    <property type="match status" value="1"/>
</dbReference>
<keyword evidence="1" id="KW-0597">Phosphoprotein</keyword>
<dbReference type="InterPro" id="IPR003594">
    <property type="entry name" value="HATPase_dom"/>
</dbReference>
<dbReference type="InterPro" id="IPR005467">
    <property type="entry name" value="His_kinase_dom"/>
</dbReference>
<dbReference type="SMART" id="SM00448">
    <property type="entry name" value="REC"/>
    <property type="match status" value="1"/>
</dbReference>
<protein>
    <recommendedName>
        <fullName evidence="8">Sensory transduction histidine kinase</fullName>
    </recommendedName>
</protein>
<feature type="domain" description="PAS" evidence="4">
    <location>
        <begin position="132"/>
        <end position="201"/>
    </location>
</feature>
<feature type="domain" description="PAC" evidence="5">
    <location>
        <begin position="205"/>
        <end position="257"/>
    </location>
</feature>
<proteinExistence type="predicted"/>
<dbReference type="SMART" id="SM00387">
    <property type="entry name" value="HATPase_c"/>
    <property type="match status" value="1"/>
</dbReference>
<dbReference type="PANTHER" id="PTHR43065">
    <property type="entry name" value="SENSOR HISTIDINE KINASE"/>
    <property type="match status" value="1"/>
</dbReference>
<dbReference type="InterPro" id="IPR013655">
    <property type="entry name" value="PAS_fold_3"/>
</dbReference>
<evidence type="ECO:0000313" key="6">
    <source>
        <dbReference type="EMBL" id="PAV13392.1"/>
    </source>
</evidence>
<dbReference type="CDD" id="cd00156">
    <property type="entry name" value="REC"/>
    <property type="match status" value="1"/>
</dbReference>
<evidence type="ECO:0000259" key="4">
    <source>
        <dbReference type="PROSITE" id="PS50112"/>
    </source>
</evidence>
<dbReference type="SMART" id="SM00086">
    <property type="entry name" value="PAC"/>
    <property type="match status" value="3"/>
</dbReference>
<dbReference type="PROSITE" id="PS50113">
    <property type="entry name" value="PAC"/>
    <property type="match status" value="3"/>
</dbReference>
<evidence type="ECO:0008006" key="8">
    <source>
        <dbReference type="Google" id="ProtNLM"/>
    </source>
</evidence>
<dbReference type="GO" id="GO:0000160">
    <property type="term" value="P:phosphorelay signal transduction system"/>
    <property type="evidence" value="ECO:0007669"/>
    <property type="project" value="InterPro"/>
</dbReference>
<dbReference type="PROSITE" id="PS50110">
    <property type="entry name" value="RESPONSE_REGULATORY"/>
    <property type="match status" value="1"/>
</dbReference>
<dbReference type="SUPFAM" id="SSF55874">
    <property type="entry name" value="ATPase domain of HSP90 chaperone/DNA topoisomerase II/histidine kinase"/>
    <property type="match status" value="1"/>
</dbReference>
<dbReference type="InterPro" id="IPR035965">
    <property type="entry name" value="PAS-like_dom_sf"/>
</dbReference>
<feature type="domain" description="Response regulatory" evidence="3">
    <location>
        <begin position="6"/>
        <end position="123"/>
    </location>
</feature>
<dbReference type="SMART" id="SM00091">
    <property type="entry name" value="PAS"/>
    <property type="match status" value="2"/>
</dbReference>
<dbReference type="InterPro" id="IPR011006">
    <property type="entry name" value="CheY-like_superfamily"/>
</dbReference>
<dbReference type="InterPro" id="IPR001610">
    <property type="entry name" value="PAC"/>
</dbReference>
<dbReference type="Gene3D" id="3.30.450.20">
    <property type="entry name" value="PAS domain"/>
    <property type="match status" value="3"/>
</dbReference>
<organism evidence="6 7">
    <name type="scientific">Methanosarcina spelaei</name>
    <dbReference type="NCBI Taxonomy" id="1036679"/>
    <lineage>
        <taxon>Archaea</taxon>
        <taxon>Methanobacteriati</taxon>
        <taxon>Methanobacteriota</taxon>
        <taxon>Stenosarchaea group</taxon>
        <taxon>Methanomicrobia</taxon>
        <taxon>Methanosarcinales</taxon>
        <taxon>Methanosarcinaceae</taxon>
        <taxon>Methanosarcina</taxon>
    </lineage>
</organism>
<dbReference type="SUPFAM" id="SSF52172">
    <property type="entry name" value="CheY-like"/>
    <property type="match status" value="1"/>
</dbReference>
<comment type="caution">
    <text evidence="6">The sequence shown here is derived from an EMBL/GenBank/DDBJ whole genome shotgun (WGS) entry which is preliminary data.</text>
</comment>
<dbReference type="Gene3D" id="3.40.50.2300">
    <property type="match status" value="1"/>
</dbReference>
<dbReference type="Pfam" id="PF13426">
    <property type="entry name" value="PAS_9"/>
    <property type="match status" value="1"/>
</dbReference>
<dbReference type="EMBL" id="LMVP01000094">
    <property type="protein sequence ID" value="PAV13392.1"/>
    <property type="molecule type" value="Genomic_DNA"/>
</dbReference>
<keyword evidence="7" id="KW-1185">Reference proteome</keyword>
<accession>A0A2A2HVG0</accession>
<dbReference type="Pfam" id="PF08447">
    <property type="entry name" value="PAS_3"/>
    <property type="match status" value="1"/>
</dbReference>
<dbReference type="OrthoDB" id="135748at2157"/>
<sequence length="746" mass="84716">MNKKVKILLFEDNPGDAGLIEEMLEEFADFQYEFKTVQTLNEGLSLLKKNRLDIILSDLGLPDSYGIDTFLEIHARNSRIPIIILTGMNDEKIGVEAVKKGAQDYLVKGQVDGRLLRRSIQYSIERKKAEERVQNLANIVESSNDAIVTRSLDGFITSWNLGAEQIYGYPAEEVLGKPATVLIPCSLKNEIQKLTEMIKQGEKIHQYETSRLRKDGKVIDVSMTLSPVFDISGELMAISVIARDITESKKAEERLHKSEERYRIVTEQTGQLIYEHDMEENKIYWAGTIEEITGYAQEELLNTGIELWINNVHPEDQKKVWNQKIKGCGQNVKNTENKRNFHLEYRFRRKDGEYIHIEDHGVCLQKGNYLTNKVLGIMKDITERKRTEEALRRSEERFRLALRGSRIVMFSQDLELRYTWVYNPAPGFKIEDVLGRRDYDIYQLEDAEIFTAIKRQVLASGVGRRDEVVTHRPASAGGNMVHDMTTEPLCDSIGTIIGVICVAMDITEKKEAESFLKKIEEARKKEIHHRIKNNLQVISSLLDLQAEKFAGNEIYDTSKVLAAFRDSQNRVISMALIHEELYGSKEVSILNFATYLQKLTEELFRCYNVGASGTEMVLEIEENIFFDMDTAVPLGMIVNELVSNSLKHAFPGGKTGKVQIKLSREISEKFGHSEIEDSNEARKGASYILIVSDNGVGIPESISLEDSDTLGIQLVTILVDQLDGELDLNRTSGAEFTIKIKVAENK</sequence>
<evidence type="ECO:0000259" key="3">
    <source>
        <dbReference type="PROSITE" id="PS50110"/>
    </source>
</evidence>
<dbReference type="SUPFAM" id="SSF55785">
    <property type="entry name" value="PYP-like sensor domain (PAS domain)"/>
    <property type="match status" value="3"/>
</dbReference>
<dbReference type="Proteomes" id="UP000218164">
    <property type="component" value="Unassembled WGS sequence"/>
</dbReference>
<dbReference type="Pfam" id="PF07568">
    <property type="entry name" value="HisKA_2"/>
    <property type="match status" value="1"/>
</dbReference>
<dbReference type="InterPro" id="IPR001789">
    <property type="entry name" value="Sig_transdc_resp-reg_receiver"/>
</dbReference>
<dbReference type="PROSITE" id="PS50109">
    <property type="entry name" value="HIS_KIN"/>
    <property type="match status" value="1"/>
</dbReference>
<gene>
    <name evidence="6" type="ORF">ASJ81_17950</name>
</gene>
<dbReference type="NCBIfam" id="TIGR00229">
    <property type="entry name" value="sensory_box"/>
    <property type="match status" value="3"/>
</dbReference>
<feature type="domain" description="Histidine kinase" evidence="2">
    <location>
        <begin position="526"/>
        <end position="744"/>
    </location>
</feature>
<name>A0A2A2HVG0_9EURY</name>
<evidence type="ECO:0000256" key="1">
    <source>
        <dbReference type="PROSITE-ProRule" id="PRU00169"/>
    </source>
</evidence>
<dbReference type="AlphaFoldDB" id="A0A2A2HVG0"/>
<dbReference type="CDD" id="cd00130">
    <property type="entry name" value="PAS"/>
    <property type="match status" value="2"/>
</dbReference>
<dbReference type="Pfam" id="PF08448">
    <property type="entry name" value="PAS_4"/>
    <property type="match status" value="1"/>
</dbReference>
<dbReference type="InterPro" id="IPR013656">
    <property type="entry name" value="PAS_4"/>
</dbReference>
<feature type="modified residue" description="4-aspartylphosphate" evidence="1">
    <location>
        <position position="58"/>
    </location>
</feature>
<feature type="domain" description="PAC" evidence="5">
    <location>
        <begin position="341"/>
        <end position="393"/>
    </location>
</feature>
<dbReference type="RefSeq" id="WP_095643795.1">
    <property type="nucleotide sequence ID" value="NZ_LMVP01000094.1"/>
</dbReference>
<dbReference type="Pfam" id="PF02518">
    <property type="entry name" value="HATPase_c"/>
    <property type="match status" value="1"/>
</dbReference>
<dbReference type="InterPro" id="IPR036890">
    <property type="entry name" value="HATPase_C_sf"/>
</dbReference>
<dbReference type="InterPro" id="IPR000700">
    <property type="entry name" value="PAS-assoc_C"/>
</dbReference>
<dbReference type="PROSITE" id="PS50112">
    <property type="entry name" value="PAS"/>
    <property type="match status" value="2"/>
</dbReference>
<dbReference type="Gene3D" id="3.30.565.10">
    <property type="entry name" value="Histidine kinase-like ATPase, C-terminal domain"/>
    <property type="match status" value="1"/>
</dbReference>
<dbReference type="Pfam" id="PF00072">
    <property type="entry name" value="Response_reg"/>
    <property type="match status" value="1"/>
</dbReference>
<feature type="domain" description="PAC" evidence="5">
    <location>
        <begin position="464"/>
        <end position="518"/>
    </location>
</feature>
<dbReference type="InterPro" id="IPR011495">
    <property type="entry name" value="Sig_transdc_His_kin_sub2_dim/P"/>
</dbReference>
<evidence type="ECO:0000259" key="5">
    <source>
        <dbReference type="PROSITE" id="PS50113"/>
    </source>
</evidence>
<evidence type="ECO:0000313" key="7">
    <source>
        <dbReference type="Proteomes" id="UP000218164"/>
    </source>
</evidence>
<reference evidence="6 7" key="1">
    <citation type="journal article" date="2017" name="BMC Genomics">
        <title>Genomic analysis of methanogenic archaea reveals a shift towards energy conservation.</title>
        <authorList>
            <person name="Gilmore S.P."/>
            <person name="Henske J.K."/>
            <person name="Sexton J.A."/>
            <person name="Solomon K.V."/>
            <person name="Seppala S."/>
            <person name="Yoo J.I."/>
            <person name="Huyett L.M."/>
            <person name="Pressman A."/>
            <person name="Cogan J.Z."/>
            <person name="Kivenson V."/>
            <person name="Peng X."/>
            <person name="Tan Y."/>
            <person name="Valentine D.L."/>
            <person name="O'Malley M.A."/>
        </authorList>
    </citation>
    <scope>NUCLEOTIDE SEQUENCE [LARGE SCALE GENOMIC DNA]</scope>
    <source>
        <strain evidence="6 7">MC-15</strain>
    </source>
</reference>
<dbReference type="InterPro" id="IPR000014">
    <property type="entry name" value="PAS"/>
</dbReference>